<sequence>MAEGPAESAPPSTHAALEPSDPLSALNTAFRDAYAARRDAILAGMGPVIAQIDDLLILRRGGQRLVGPARTRRYHELKVVTHVPLALHVLLSGRRGEMDAATRDRLSGIQRLISVSLEGIERRGLSLEQSARQRRILEASAAILEQVFSGDGVSAEALSAYTRAQVPDILRNAEDAARDQIDTMHATIEAWKQRMTPEELARLRAVVAVSHTARPGNVAVQYFSVTLGENWEGRFDQEDLQPGKRVLASETSFDEAAAFSLLATHVLDASVGTRFFGEEIRLERDLLADAAERILARMFHKEPEPPATPDTPASG</sequence>
<protein>
    <submittedName>
        <fullName evidence="2">Uncharacterized protein</fullName>
    </submittedName>
</protein>
<organism evidence="2 3">
    <name type="scientific">Archangium violaceum Cb vi76</name>
    <dbReference type="NCBI Taxonomy" id="1406225"/>
    <lineage>
        <taxon>Bacteria</taxon>
        <taxon>Pseudomonadati</taxon>
        <taxon>Myxococcota</taxon>
        <taxon>Myxococcia</taxon>
        <taxon>Myxococcales</taxon>
        <taxon>Cystobacterineae</taxon>
        <taxon>Archangiaceae</taxon>
        <taxon>Archangium</taxon>
    </lineage>
</organism>
<reference evidence="2 3" key="1">
    <citation type="submission" date="2014-07" db="EMBL/GenBank/DDBJ databases">
        <title>Draft Genome Sequence of Gephyronic Acid Producer, Cystobacter violaceus Strain Cb vi76.</title>
        <authorList>
            <person name="Stevens D.C."/>
            <person name="Young J."/>
            <person name="Carmichael R."/>
            <person name="Tan J."/>
            <person name="Taylor R.E."/>
        </authorList>
    </citation>
    <scope>NUCLEOTIDE SEQUENCE [LARGE SCALE GENOMIC DNA]</scope>
    <source>
        <strain evidence="2 3">Cb vi76</strain>
    </source>
</reference>
<comment type="caution">
    <text evidence="2">The sequence shown here is derived from an EMBL/GenBank/DDBJ whole genome shotgun (WGS) entry which is preliminary data.</text>
</comment>
<name>A0A084SSV0_9BACT</name>
<dbReference type="EMBL" id="JPMI01000141">
    <property type="protein sequence ID" value="KFA91535.1"/>
    <property type="molecule type" value="Genomic_DNA"/>
</dbReference>
<dbReference type="AlphaFoldDB" id="A0A084SSV0"/>
<evidence type="ECO:0000256" key="1">
    <source>
        <dbReference type="SAM" id="MobiDB-lite"/>
    </source>
</evidence>
<gene>
    <name evidence="2" type="ORF">Q664_21480</name>
</gene>
<dbReference type="Proteomes" id="UP000028547">
    <property type="component" value="Unassembled WGS sequence"/>
</dbReference>
<dbReference type="RefSeq" id="WP_043398356.1">
    <property type="nucleotide sequence ID" value="NZ_JPMI01000141.1"/>
</dbReference>
<feature type="region of interest" description="Disordered" evidence="1">
    <location>
        <begin position="1"/>
        <end position="20"/>
    </location>
</feature>
<proteinExistence type="predicted"/>
<evidence type="ECO:0000313" key="2">
    <source>
        <dbReference type="EMBL" id="KFA91535.1"/>
    </source>
</evidence>
<accession>A0A084SSV0</accession>
<evidence type="ECO:0000313" key="3">
    <source>
        <dbReference type="Proteomes" id="UP000028547"/>
    </source>
</evidence>